<comment type="caution">
    <text evidence="1">The sequence shown here is derived from an EMBL/GenBank/DDBJ whole genome shotgun (WGS) entry which is preliminary data.</text>
</comment>
<dbReference type="EMBL" id="CAVNYO010000042">
    <property type="protein sequence ID" value="CAK5263622.1"/>
    <property type="molecule type" value="Genomic_DNA"/>
</dbReference>
<gene>
    <name evidence="1" type="ORF">MYCIT1_LOCUS3132</name>
</gene>
<proteinExistence type="predicted"/>
<protein>
    <submittedName>
        <fullName evidence="1">Uncharacterized protein</fullName>
    </submittedName>
</protein>
<keyword evidence="2" id="KW-1185">Reference proteome</keyword>
<organism evidence="1 2">
    <name type="scientific">Mycena citricolor</name>
    <dbReference type="NCBI Taxonomy" id="2018698"/>
    <lineage>
        <taxon>Eukaryota</taxon>
        <taxon>Fungi</taxon>
        <taxon>Dikarya</taxon>
        <taxon>Basidiomycota</taxon>
        <taxon>Agaricomycotina</taxon>
        <taxon>Agaricomycetes</taxon>
        <taxon>Agaricomycetidae</taxon>
        <taxon>Agaricales</taxon>
        <taxon>Marasmiineae</taxon>
        <taxon>Mycenaceae</taxon>
        <taxon>Mycena</taxon>
    </lineage>
</organism>
<dbReference type="Proteomes" id="UP001295794">
    <property type="component" value="Unassembled WGS sequence"/>
</dbReference>
<evidence type="ECO:0000313" key="2">
    <source>
        <dbReference type="Proteomes" id="UP001295794"/>
    </source>
</evidence>
<dbReference type="AlphaFoldDB" id="A0AAD2JV71"/>
<accession>A0AAD2JV71</accession>
<name>A0AAD2JV71_9AGAR</name>
<reference evidence="1" key="1">
    <citation type="submission" date="2023-11" db="EMBL/GenBank/DDBJ databases">
        <authorList>
            <person name="De Vega J J."/>
            <person name="De Vega J J."/>
        </authorList>
    </citation>
    <scope>NUCLEOTIDE SEQUENCE</scope>
</reference>
<sequence length="254" mass="27463">MPAPTCTGPLQDFTHVQQIVSVLGGSIDACLLGEDMQPLRHGQVIVCENQISATFELPPETIFCVSWRSHNAITALAALVHPSFDGTHVQDYCCTAVLPMDAHSPETQHQNSSDAQMSGAAIDGWFTGPQALQIGFVQLEFRKAVRTVAADGFYDYDYDTSPEAAQCLPLIFRFNLIGTDPPPSLGAGLNPPRSAPPSYDQVIAQSRIIAEILTAMLRNGCRIDPAFLAAFLKLAIPSVLGRWADLTPQQSQDV</sequence>
<evidence type="ECO:0000313" key="1">
    <source>
        <dbReference type="EMBL" id="CAK5263622.1"/>
    </source>
</evidence>